<evidence type="ECO:0000256" key="6">
    <source>
        <dbReference type="RuleBase" id="RU004005"/>
    </source>
</evidence>
<proteinExistence type="inferred from homology"/>
<accession>A0AAJ6QMU2</accession>
<reference evidence="8" key="1">
    <citation type="submission" date="2025-08" db="UniProtKB">
        <authorList>
            <consortium name="RefSeq"/>
        </authorList>
    </citation>
    <scope>IDENTIFICATION</scope>
</reference>
<protein>
    <recommendedName>
        <fullName evidence="4">Large ribosomal subunit protein uL22m</fullName>
    </recommendedName>
    <alternativeName>
        <fullName evidence="5">39S ribosomal protein L22, mitochondrial</fullName>
    </alternativeName>
</protein>
<sequence>MLHMLAKPIELAARSLHTSSRVLASKKNEFGISLNPKWTRVNEKVHPPEQPVTPYVQYARTDVRGGVKKYLPLVWKIRGLSIDDAIAQMDFDVHKAAKEVKKALEEARRIAVSEHNIEYGSNMWVAEATVSKGTHFKGVRRHSRARYGEIAYKFSSVQIRLEEGKPPKHYYVPDLTPEQKLQQFKMELDRRFVEYSI</sequence>
<keyword evidence="3 6" id="KW-0687">Ribonucleoprotein</keyword>
<dbReference type="SUPFAM" id="SSF54843">
    <property type="entry name" value="Ribosomal protein L22"/>
    <property type="match status" value="1"/>
</dbReference>
<evidence type="ECO:0000256" key="5">
    <source>
        <dbReference type="ARBA" id="ARBA00035506"/>
    </source>
</evidence>
<dbReference type="AlphaFoldDB" id="A0AAJ6QMU2"/>
<gene>
    <name evidence="8" type="primary">LOC100907346</name>
</gene>
<keyword evidence="2 6" id="KW-0689">Ribosomal protein</keyword>
<dbReference type="CTD" id="29093"/>
<dbReference type="Proteomes" id="UP000694867">
    <property type="component" value="Unplaced"/>
</dbReference>
<dbReference type="GO" id="GO:0003735">
    <property type="term" value="F:structural constituent of ribosome"/>
    <property type="evidence" value="ECO:0007669"/>
    <property type="project" value="InterPro"/>
</dbReference>
<evidence type="ECO:0000256" key="1">
    <source>
        <dbReference type="ARBA" id="ARBA00009451"/>
    </source>
</evidence>
<dbReference type="GeneID" id="100907346"/>
<dbReference type="Gene3D" id="3.90.470.10">
    <property type="entry name" value="Ribosomal protein L22/L17"/>
    <property type="match status" value="1"/>
</dbReference>
<comment type="similarity">
    <text evidence="1 6">Belongs to the universal ribosomal protein uL22 family.</text>
</comment>
<dbReference type="PANTHER" id="PTHR13501:SF8">
    <property type="entry name" value="LARGE RIBOSOMAL SUBUNIT PROTEIN UL22M"/>
    <property type="match status" value="1"/>
</dbReference>
<dbReference type="InterPro" id="IPR047867">
    <property type="entry name" value="Ribosomal_uL22_bac/org-type"/>
</dbReference>
<dbReference type="PANTHER" id="PTHR13501">
    <property type="entry name" value="CHLOROPLAST 50S RIBOSOMAL PROTEIN L22-RELATED"/>
    <property type="match status" value="1"/>
</dbReference>
<dbReference type="KEGG" id="goe:100907346"/>
<evidence type="ECO:0000256" key="2">
    <source>
        <dbReference type="ARBA" id="ARBA00022980"/>
    </source>
</evidence>
<dbReference type="GO" id="GO:0006412">
    <property type="term" value="P:translation"/>
    <property type="evidence" value="ECO:0007669"/>
    <property type="project" value="InterPro"/>
</dbReference>
<dbReference type="InterPro" id="IPR001063">
    <property type="entry name" value="Ribosomal_uL22"/>
</dbReference>
<dbReference type="InterPro" id="IPR036394">
    <property type="entry name" value="Ribosomal_uL22_sf"/>
</dbReference>
<evidence type="ECO:0000256" key="3">
    <source>
        <dbReference type="ARBA" id="ARBA00023274"/>
    </source>
</evidence>
<dbReference type="Pfam" id="PF00237">
    <property type="entry name" value="Ribosomal_L22"/>
    <property type="match status" value="1"/>
</dbReference>
<dbReference type="RefSeq" id="XP_003737914.1">
    <property type="nucleotide sequence ID" value="XM_003737866.2"/>
</dbReference>
<organism evidence="7 8">
    <name type="scientific">Galendromus occidentalis</name>
    <name type="common">western predatory mite</name>
    <dbReference type="NCBI Taxonomy" id="34638"/>
    <lineage>
        <taxon>Eukaryota</taxon>
        <taxon>Metazoa</taxon>
        <taxon>Ecdysozoa</taxon>
        <taxon>Arthropoda</taxon>
        <taxon>Chelicerata</taxon>
        <taxon>Arachnida</taxon>
        <taxon>Acari</taxon>
        <taxon>Parasitiformes</taxon>
        <taxon>Mesostigmata</taxon>
        <taxon>Gamasina</taxon>
        <taxon>Phytoseioidea</taxon>
        <taxon>Phytoseiidae</taxon>
        <taxon>Typhlodrominae</taxon>
        <taxon>Galendromus</taxon>
    </lineage>
</organism>
<name>A0AAJ6QMU2_9ACAR</name>
<evidence type="ECO:0000256" key="4">
    <source>
        <dbReference type="ARBA" id="ARBA00035286"/>
    </source>
</evidence>
<dbReference type="GO" id="GO:0005762">
    <property type="term" value="C:mitochondrial large ribosomal subunit"/>
    <property type="evidence" value="ECO:0007669"/>
    <property type="project" value="TreeGrafter"/>
</dbReference>
<keyword evidence="7" id="KW-1185">Reference proteome</keyword>
<evidence type="ECO:0000313" key="8">
    <source>
        <dbReference type="RefSeq" id="XP_003737914.1"/>
    </source>
</evidence>
<evidence type="ECO:0000313" key="7">
    <source>
        <dbReference type="Proteomes" id="UP000694867"/>
    </source>
</evidence>